<evidence type="ECO:0000256" key="2">
    <source>
        <dbReference type="ARBA" id="ARBA00023125"/>
    </source>
</evidence>
<keyword evidence="3" id="KW-0804">Transcription</keyword>
<evidence type="ECO:0000256" key="3">
    <source>
        <dbReference type="ARBA" id="ARBA00023163"/>
    </source>
</evidence>
<proteinExistence type="predicted"/>
<keyword evidence="1" id="KW-0805">Transcription regulation</keyword>
<organism evidence="5 6">
    <name type="scientific">Gordonia rhizosphera NBRC 16068</name>
    <dbReference type="NCBI Taxonomy" id="1108045"/>
    <lineage>
        <taxon>Bacteria</taxon>
        <taxon>Bacillati</taxon>
        <taxon>Actinomycetota</taxon>
        <taxon>Actinomycetes</taxon>
        <taxon>Mycobacteriales</taxon>
        <taxon>Gordoniaceae</taxon>
        <taxon>Gordonia</taxon>
    </lineage>
</organism>
<dbReference type="CDD" id="cd01392">
    <property type="entry name" value="HTH_LacI"/>
    <property type="match status" value="1"/>
</dbReference>
<dbReference type="Pfam" id="PF00356">
    <property type="entry name" value="LacI"/>
    <property type="match status" value="1"/>
</dbReference>
<evidence type="ECO:0000313" key="6">
    <source>
        <dbReference type="Proteomes" id="UP000008363"/>
    </source>
</evidence>
<dbReference type="STRING" id="1108045.GORHZ_046_00060"/>
<dbReference type="CDD" id="cd06267">
    <property type="entry name" value="PBP1_LacI_sugar_binding-like"/>
    <property type="match status" value="1"/>
</dbReference>
<dbReference type="PANTHER" id="PTHR30146">
    <property type="entry name" value="LACI-RELATED TRANSCRIPTIONAL REPRESSOR"/>
    <property type="match status" value="1"/>
</dbReference>
<dbReference type="EMBL" id="BAHC01000046">
    <property type="protein sequence ID" value="GAB88857.1"/>
    <property type="molecule type" value="Genomic_DNA"/>
</dbReference>
<dbReference type="Pfam" id="PF13377">
    <property type="entry name" value="Peripla_BP_3"/>
    <property type="match status" value="1"/>
</dbReference>
<dbReference type="InterPro" id="IPR028082">
    <property type="entry name" value="Peripla_BP_I"/>
</dbReference>
<dbReference type="Gene3D" id="1.10.260.40">
    <property type="entry name" value="lambda repressor-like DNA-binding domains"/>
    <property type="match status" value="1"/>
</dbReference>
<dbReference type="Gene3D" id="3.40.50.2300">
    <property type="match status" value="2"/>
</dbReference>
<dbReference type="Proteomes" id="UP000008363">
    <property type="component" value="Unassembled WGS sequence"/>
</dbReference>
<dbReference type="SUPFAM" id="SSF53822">
    <property type="entry name" value="Periplasmic binding protein-like I"/>
    <property type="match status" value="1"/>
</dbReference>
<sequence length="340" mass="36034">MTKPSRPTMQDVADKVGVSKATVSLVFRKAPGVGEDTRREVLQAAEDLGYRMNRAAALMTARRSHLIGVAVEIGNAFHAEIVESIVAAADLAGYEVVLGAVTPTHDEQRVIETLIDFRCEGMLLLGPELETKAISELGERLPTVVIGRRISAGSVDVVRTNDGKGIAGVVDYLVGLGHHRIVHVAAGPGVIAADRRNGFLRAMRRHGLTTDGNVVDAGDFTEESGMRAGHTILAGELPTAVVCANDRLAVGVLDVLRRAGVEVPGDVSVTGYDDSVLARLSHVDLTTVSQQPKAQAERAIEAVVGRLDRARTERVSSTLVPELIVRATTAPPRSTLLSSA</sequence>
<accession>K6W9I1</accession>
<dbReference type="GO" id="GO:0003700">
    <property type="term" value="F:DNA-binding transcription factor activity"/>
    <property type="evidence" value="ECO:0007669"/>
    <property type="project" value="TreeGrafter"/>
</dbReference>
<dbReference type="InterPro" id="IPR046335">
    <property type="entry name" value="LacI/GalR-like_sensor"/>
</dbReference>
<gene>
    <name evidence="5" type="ORF">GORHZ_046_00060</name>
</gene>
<evidence type="ECO:0000256" key="1">
    <source>
        <dbReference type="ARBA" id="ARBA00023015"/>
    </source>
</evidence>
<evidence type="ECO:0000259" key="4">
    <source>
        <dbReference type="PROSITE" id="PS50932"/>
    </source>
</evidence>
<dbReference type="AlphaFoldDB" id="K6W9I1"/>
<dbReference type="eggNOG" id="COG1609">
    <property type="taxonomic scope" value="Bacteria"/>
</dbReference>
<dbReference type="GO" id="GO:0000976">
    <property type="term" value="F:transcription cis-regulatory region binding"/>
    <property type="evidence" value="ECO:0007669"/>
    <property type="project" value="TreeGrafter"/>
</dbReference>
<dbReference type="PANTHER" id="PTHR30146:SF109">
    <property type="entry name" value="HTH-TYPE TRANSCRIPTIONAL REGULATOR GALS"/>
    <property type="match status" value="1"/>
</dbReference>
<dbReference type="InterPro" id="IPR010982">
    <property type="entry name" value="Lambda_DNA-bd_dom_sf"/>
</dbReference>
<dbReference type="SMART" id="SM00354">
    <property type="entry name" value="HTH_LACI"/>
    <property type="match status" value="1"/>
</dbReference>
<evidence type="ECO:0000313" key="5">
    <source>
        <dbReference type="EMBL" id="GAB88857.1"/>
    </source>
</evidence>
<feature type="domain" description="HTH lacI-type" evidence="4">
    <location>
        <begin position="7"/>
        <end position="61"/>
    </location>
</feature>
<protein>
    <submittedName>
        <fullName evidence="5">Putative LacI family transcriptional regulator</fullName>
    </submittedName>
</protein>
<dbReference type="SUPFAM" id="SSF47413">
    <property type="entry name" value="lambda repressor-like DNA-binding domains"/>
    <property type="match status" value="1"/>
</dbReference>
<dbReference type="RefSeq" id="WP_006330545.1">
    <property type="nucleotide sequence ID" value="NZ_BAHC01000046.1"/>
</dbReference>
<keyword evidence="6" id="KW-1185">Reference proteome</keyword>
<reference evidence="5 6" key="1">
    <citation type="submission" date="2012-08" db="EMBL/GenBank/DDBJ databases">
        <title>Whole genome shotgun sequence of Gordonia rhizosphera NBRC 16068.</title>
        <authorList>
            <person name="Takarada H."/>
            <person name="Isaki S."/>
            <person name="Hosoyama A."/>
            <person name="Tsuchikane K."/>
            <person name="Katsumata H."/>
            <person name="Baba S."/>
            <person name="Ohji S."/>
            <person name="Yamazaki S."/>
            <person name="Fujita N."/>
        </authorList>
    </citation>
    <scope>NUCLEOTIDE SEQUENCE [LARGE SCALE GENOMIC DNA]</scope>
    <source>
        <strain evidence="5 6">NBRC 16068</strain>
    </source>
</reference>
<dbReference type="PROSITE" id="PS50932">
    <property type="entry name" value="HTH_LACI_2"/>
    <property type="match status" value="1"/>
</dbReference>
<keyword evidence="2" id="KW-0238">DNA-binding</keyword>
<comment type="caution">
    <text evidence="5">The sequence shown here is derived from an EMBL/GenBank/DDBJ whole genome shotgun (WGS) entry which is preliminary data.</text>
</comment>
<dbReference type="InterPro" id="IPR000843">
    <property type="entry name" value="HTH_LacI"/>
</dbReference>
<name>K6W9I1_9ACTN</name>